<name>A0AAJ1SZQ3_9BACI</name>
<evidence type="ECO:0000256" key="8">
    <source>
        <dbReference type="ARBA" id="ARBA00023136"/>
    </source>
</evidence>
<keyword evidence="3 10" id="KW-1003">Cell membrane</keyword>
<comment type="subunit">
    <text evidence="10">Forms an energy-coupling factor (ECF) transporter complex composed of an ATP-binding protein (A component, CbiO), a transmembrane protein (T component, CbiQ) and 2 possible substrate-capture proteins (S components, CbiM and CbiN) of unknown stoichimetry.</text>
</comment>
<comment type="caution">
    <text evidence="11">The sequence shown here is derived from an EMBL/GenBank/DDBJ whole genome shotgun (WGS) entry which is preliminary data.</text>
</comment>
<dbReference type="HAMAP" id="MF_00330">
    <property type="entry name" value="CbiN"/>
    <property type="match status" value="1"/>
</dbReference>
<keyword evidence="2 10" id="KW-0813">Transport</keyword>
<evidence type="ECO:0000313" key="11">
    <source>
        <dbReference type="EMBL" id="MDQ0214237.1"/>
    </source>
</evidence>
<evidence type="ECO:0000256" key="10">
    <source>
        <dbReference type="HAMAP-Rule" id="MF_00330"/>
    </source>
</evidence>
<sequence>MKKNLFLLFVILLFIIVPLAYNTSSEFAGTDGKAVDAIESINPKYEPWFSNVWELPGGEVESLLFALQAALGAGFIGYFFGLSKGKKNGNKKETLR</sequence>
<feature type="transmembrane region" description="Helical" evidence="10">
    <location>
        <begin position="63"/>
        <end position="82"/>
    </location>
</feature>
<keyword evidence="12" id="KW-1185">Reference proteome</keyword>
<dbReference type="NCBIfam" id="NF002780">
    <property type="entry name" value="PRK02898.1"/>
    <property type="match status" value="1"/>
</dbReference>
<keyword evidence="9 10" id="KW-0170">Cobalt</keyword>
<keyword evidence="8 10" id="KW-0472">Membrane</keyword>
<comment type="pathway">
    <text evidence="10">Cofactor biosynthesis; adenosylcobalamin biosynthesis.</text>
</comment>
<keyword evidence="7 10" id="KW-0406">Ion transport</keyword>
<keyword evidence="6 10" id="KW-1133">Transmembrane helix</keyword>
<dbReference type="Pfam" id="PF02553">
    <property type="entry name" value="CbiN"/>
    <property type="match status" value="1"/>
</dbReference>
<evidence type="ECO:0000256" key="6">
    <source>
        <dbReference type="ARBA" id="ARBA00022989"/>
    </source>
</evidence>
<dbReference type="EMBL" id="JAUSUC010000005">
    <property type="protein sequence ID" value="MDQ0214237.1"/>
    <property type="molecule type" value="Genomic_DNA"/>
</dbReference>
<dbReference type="GO" id="GO:0015087">
    <property type="term" value="F:cobalt ion transmembrane transporter activity"/>
    <property type="evidence" value="ECO:0007669"/>
    <property type="project" value="UniProtKB-UniRule"/>
</dbReference>
<evidence type="ECO:0000256" key="1">
    <source>
        <dbReference type="ARBA" id="ARBA00022426"/>
    </source>
</evidence>
<dbReference type="PANTHER" id="PTHR38662">
    <property type="entry name" value="COBALT TRANSPORT PROTEIN CBIN"/>
    <property type="match status" value="1"/>
</dbReference>
<evidence type="ECO:0000256" key="2">
    <source>
        <dbReference type="ARBA" id="ARBA00022448"/>
    </source>
</evidence>
<comment type="caution">
    <text evidence="10">Lacks conserved residue(s) required for the propagation of feature annotation.</text>
</comment>
<comment type="subcellular location">
    <subcellularLocation>
        <location evidence="10">Cell membrane</location>
        <topology evidence="10">Multi-pass membrane protein</topology>
    </subcellularLocation>
</comment>
<reference evidence="11" key="1">
    <citation type="submission" date="2023-07" db="EMBL/GenBank/DDBJ databases">
        <title>Genomic Encyclopedia of Type Strains, Phase IV (KMG-IV): sequencing the most valuable type-strain genomes for metagenomic binning, comparative biology and taxonomic classification.</title>
        <authorList>
            <person name="Goeker M."/>
        </authorList>
    </citation>
    <scope>NUCLEOTIDE SEQUENCE</scope>
    <source>
        <strain evidence="11">DSM 23947</strain>
    </source>
</reference>
<evidence type="ECO:0000256" key="4">
    <source>
        <dbReference type="ARBA" id="ARBA00022573"/>
    </source>
</evidence>
<keyword evidence="4 10" id="KW-0169">Cobalamin biosynthesis</keyword>
<evidence type="ECO:0000256" key="7">
    <source>
        <dbReference type="ARBA" id="ARBA00023065"/>
    </source>
</evidence>
<evidence type="ECO:0000313" key="12">
    <source>
        <dbReference type="Proteomes" id="UP001237207"/>
    </source>
</evidence>
<proteinExistence type="inferred from homology"/>
<evidence type="ECO:0000256" key="9">
    <source>
        <dbReference type="ARBA" id="ARBA00023285"/>
    </source>
</evidence>
<organism evidence="11 12">
    <name type="scientific">Oikeobacillus pervagus</name>
    <dbReference type="NCBI Taxonomy" id="1325931"/>
    <lineage>
        <taxon>Bacteria</taxon>
        <taxon>Bacillati</taxon>
        <taxon>Bacillota</taxon>
        <taxon>Bacilli</taxon>
        <taxon>Bacillales</taxon>
        <taxon>Bacillaceae</taxon>
        <taxon>Oikeobacillus</taxon>
    </lineage>
</organism>
<protein>
    <recommendedName>
        <fullName evidence="10">Cobalt transport protein CbiN</fullName>
    </recommendedName>
    <alternativeName>
        <fullName evidence="10">Energy-coupling factor transporter probable substrate-capture protein CbiN</fullName>
        <shortName evidence="10">ECF transporter S component CbiN</shortName>
    </alternativeName>
</protein>
<keyword evidence="1 10" id="KW-0171">Cobalt transport</keyword>
<keyword evidence="5 10" id="KW-0812">Transmembrane</keyword>
<comment type="similarity">
    <text evidence="10">Belongs to the CbiN family.</text>
</comment>
<dbReference type="AlphaFoldDB" id="A0AAJ1SZQ3"/>
<dbReference type="RefSeq" id="WP_307256227.1">
    <property type="nucleotide sequence ID" value="NZ_JAUSUC010000005.1"/>
</dbReference>
<dbReference type="PANTHER" id="PTHR38662:SF1">
    <property type="entry name" value="COBALT TRANSPORT PROTEIN CBIN"/>
    <property type="match status" value="1"/>
</dbReference>
<accession>A0AAJ1SZQ3</accession>
<dbReference type="GO" id="GO:0009236">
    <property type="term" value="P:cobalamin biosynthetic process"/>
    <property type="evidence" value="ECO:0007669"/>
    <property type="project" value="UniProtKB-UniRule"/>
</dbReference>
<dbReference type="Proteomes" id="UP001237207">
    <property type="component" value="Unassembled WGS sequence"/>
</dbReference>
<dbReference type="GO" id="GO:0005886">
    <property type="term" value="C:plasma membrane"/>
    <property type="evidence" value="ECO:0007669"/>
    <property type="project" value="UniProtKB-SubCell"/>
</dbReference>
<evidence type="ECO:0000256" key="3">
    <source>
        <dbReference type="ARBA" id="ARBA00022475"/>
    </source>
</evidence>
<comment type="function">
    <text evidence="10">Part of the energy-coupling factor (ECF) transporter complex CbiMNOQ involved in cobalt import.</text>
</comment>
<gene>
    <name evidence="10" type="primary">cbiN</name>
    <name evidence="11" type="ORF">J2S13_000633</name>
</gene>
<evidence type="ECO:0000256" key="5">
    <source>
        <dbReference type="ARBA" id="ARBA00022692"/>
    </source>
</evidence>
<dbReference type="InterPro" id="IPR003705">
    <property type="entry name" value="CbiN"/>
</dbReference>